<evidence type="ECO:0000256" key="1">
    <source>
        <dbReference type="ARBA" id="ARBA00004651"/>
    </source>
</evidence>
<keyword evidence="3 6" id="KW-0812">Transmembrane</keyword>
<keyword evidence="4 6" id="KW-1133">Transmembrane helix</keyword>
<evidence type="ECO:0000313" key="9">
    <source>
        <dbReference type="Proteomes" id="UP000004846"/>
    </source>
</evidence>
<dbReference type="GO" id="GO:0005886">
    <property type="term" value="C:plasma membrane"/>
    <property type="evidence" value="ECO:0007669"/>
    <property type="project" value="UniProtKB-SubCell"/>
</dbReference>
<feature type="transmembrane region" description="Helical" evidence="6">
    <location>
        <begin position="104"/>
        <end position="131"/>
    </location>
</feature>
<feature type="transmembrane region" description="Helical" evidence="6">
    <location>
        <begin position="52"/>
        <end position="73"/>
    </location>
</feature>
<dbReference type="Proteomes" id="UP000004846">
    <property type="component" value="Unassembled WGS sequence"/>
</dbReference>
<evidence type="ECO:0000256" key="4">
    <source>
        <dbReference type="ARBA" id="ARBA00022989"/>
    </source>
</evidence>
<dbReference type="AlphaFoldDB" id="A0A125W3T8"/>
<organism evidence="8 9">
    <name type="scientific">Enterococcus faecalis TX4248</name>
    <dbReference type="NCBI Taxonomy" id="749495"/>
    <lineage>
        <taxon>Bacteria</taxon>
        <taxon>Bacillati</taxon>
        <taxon>Bacillota</taxon>
        <taxon>Bacilli</taxon>
        <taxon>Lactobacillales</taxon>
        <taxon>Enterococcaceae</taxon>
        <taxon>Enterococcus</taxon>
    </lineage>
</organism>
<dbReference type="GO" id="GO:0055085">
    <property type="term" value="P:transmembrane transport"/>
    <property type="evidence" value="ECO:0007669"/>
    <property type="project" value="UniProtKB-UniRule"/>
</dbReference>
<dbReference type="InterPro" id="IPR003838">
    <property type="entry name" value="ABC3_permease_C"/>
</dbReference>
<feature type="transmembrane region" description="Helical" evidence="6">
    <location>
        <begin position="221"/>
        <end position="239"/>
    </location>
</feature>
<reference evidence="8 9" key="1">
    <citation type="submission" date="2010-07" db="EMBL/GenBank/DDBJ databases">
        <authorList>
            <person name="Sid Ahmed O."/>
        </authorList>
    </citation>
    <scope>NUCLEOTIDE SEQUENCE [LARGE SCALE GENOMIC DNA]</scope>
    <source>
        <strain evidence="8 9">TX4248</strain>
    </source>
</reference>
<feature type="transmembrane region" description="Helical" evidence="6">
    <location>
        <begin position="484"/>
        <end position="509"/>
    </location>
</feature>
<dbReference type="InterPro" id="IPR027022">
    <property type="entry name" value="ABC_permease_BceB-typ"/>
</dbReference>
<feature type="transmembrane region" description="Helical" evidence="6">
    <location>
        <begin position="575"/>
        <end position="594"/>
    </location>
</feature>
<dbReference type="EMBL" id="AEBR01000085">
    <property type="protein sequence ID" value="EFM81961.1"/>
    <property type="molecule type" value="Genomic_DNA"/>
</dbReference>
<feature type="transmembrane region" description="Helical" evidence="6">
    <location>
        <begin position="280"/>
        <end position="300"/>
    </location>
</feature>
<sequence length="609" mass="68574">MNFNQFVIRNTIRNKHLYLAYFLSTMFSVMIFFTFTGFVFHPALANGLNPKAQMGMTAAAIIIYGFSFLFVLYSMDVFIQSRKKEFGTLMIQGMSPKQLKKMIFIENLVIGFFATIFGSILGVGFSQFILWISNLLMHLGLGFYLPVMPFIITVISFAVLFLVISFFIQFRLPKATLQELLKAGEMGKGEIKSSKVKSFLAVLLLVVGYGIALVAKGQLVLMVMFPVIFLVILGTKFLFDQLSVSVIERLKRKPKIFWKKTNMVVLSDLAFRMKDNARSFFLVSVISTVAFAAIGTLYGVNEMIFKGISSVPYELTLSDSTNPENQEMKQFATKTFQEKNIQFDQIDYTMYKTSAGIQLIKTSEYNKLAKFIDEPTLTGEKVVNLSQKDAPSAASVDVKSVQLANDQVLNIDKTEETNVLPTFGGVVVIPDSTSTDGIKAETETIWQPKAGTNREELIKAENIIGDKYPMLVGTAAMSAAITQYYTPVLFVGLFIGIVFFVSAGSFLYFRLYSDMNTDVEKFKMIYKLGLTKKELKKMIYQQVGILFFTPIVVSFIHGAVALKAMYAVLDQPMQLAGWQVLGVFLLIQVVYYLIARTFYFKKVYHLVKD</sequence>
<evidence type="ECO:0000259" key="7">
    <source>
        <dbReference type="Pfam" id="PF02687"/>
    </source>
</evidence>
<keyword evidence="5 6" id="KW-0472">Membrane</keyword>
<dbReference type="HOGENOM" id="CLU_022800_3_0_9"/>
<evidence type="ECO:0000256" key="5">
    <source>
        <dbReference type="ARBA" id="ARBA00023136"/>
    </source>
</evidence>
<evidence type="ECO:0000313" key="8">
    <source>
        <dbReference type="EMBL" id="EFM81961.1"/>
    </source>
</evidence>
<keyword evidence="6" id="KW-0813">Transport</keyword>
<dbReference type="Pfam" id="PF02687">
    <property type="entry name" value="FtsX"/>
    <property type="match status" value="1"/>
</dbReference>
<name>A0A125W3T8_ENTFL</name>
<feature type="transmembrane region" description="Helical" evidence="6">
    <location>
        <begin position="18"/>
        <end position="40"/>
    </location>
</feature>
<dbReference type="RefSeq" id="WP_002391458.1">
    <property type="nucleotide sequence ID" value="NZ_GL454475.1"/>
</dbReference>
<feature type="transmembrane region" description="Helical" evidence="6">
    <location>
        <begin position="143"/>
        <end position="168"/>
    </location>
</feature>
<gene>
    <name evidence="8" type="ORF">HMPREF9498_02392</name>
</gene>
<keyword evidence="2 6" id="KW-1003">Cell membrane</keyword>
<comment type="caution">
    <text evidence="8">The sequence shown here is derived from an EMBL/GenBank/DDBJ whole genome shotgun (WGS) entry which is preliminary data.</text>
</comment>
<dbReference type="PANTHER" id="PTHR46795">
    <property type="entry name" value="ABC TRANSPORTER PERMEASE-RELATED-RELATED"/>
    <property type="match status" value="1"/>
</dbReference>
<comment type="similarity">
    <text evidence="6">Belongs to the ABC-4 integral membrane protein family.</text>
</comment>
<accession>A0A125W3T8</accession>
<proteinExistence type="inferred from homology"/>
<dbReference type="PIRSF" id="PIRSF018968">
    <property type="entry name" value="ABC_permease_BceB"/>
    <property type="match status" value="1"/>
</dbReference>
<feature type="domain" description="ABC3 transporter permease C-terminal" evidence="7">
    <location>
        <begin position="59"/>
        <end position="168"/>
    </location>
</feature>
<evidence type="ECO:0000256" key="2">
    <source>
        <dbReference type="ARBA" id="ARBA00022475"/>
    </source>
</evidence>
<dbReference type="PANTHER" id="PTHR46795:SF2">
    <property type="entry name" value="ABC TRANSPORTER, PERMEASE PROTEIN"/>
    <property type="match status" value="1"/>
</dbReference>
<evidence type="ECO:0000256" key="3">
    <source>
        <dbReference type="ARBA" id="ARBA00022692"/>
    </source>
</evidence>
<feature type="transmembrane region" description="Helical" evidence="6">
    <location>
        <begin position="543"/>
        <end position="569"/>
    </location>
</feature>
<evidence type="ECO:0000256" key="6">
    <source>
        <dbReference type="PIRNR" id="PIRNR018968"/>
    </source>
</evidence>
<protein>
    <submittedName>
        <fullName evidence="8">Efflux ABC transporter, permease protein</fullName>
    </submittedName>
</protein>
<comment type="subcellular location">
    <subcellularLocation>
        <location evidence="1 6">Cell membrane</location>
        <topology evidence="1 6">Multi-pass membrane protein</topology>
    </subcellularLocation>
</comment>
<dbReference type="InterPro" id="IPR052536">
    <property type="entry name" value="ABC-4_Integral_Memb_Prot"/>
</dbReference>
<feature type="transmembrane region" description="Helical" evidence="6">
    <location>
        <begin position="196"/>
        <end position="215"/>
    </location>
</feature>